<dbReference type="Proteomes" id="UP000276133">
    <property type="component" value="Unassembled WGS sequence"/>
</dbReference>
<protein>
    <submittedName>
        <fullName evidence="1">Uncharacterized protein</fullName>
    </submittedName>
</protein>
<name>A0A3M7QYB1_BRAPC</name>
<proteinExistence type="predicted"/>
<dbReference type="AlphaFoldDB" id="A0A3M7QYB1"/>
<dbReference type="EMBL" id="REGN01004739">
    <property type="protein sequence ID" value="RNA16293.1"/>
    <property type="molecule type" value="Genomic_DNA"/>
</dbReference>
<comment type="caution">
    <text evidence="1">The sequence shown here is derived from an EMBL/GenBank/DDBJ whole genome shotgun (WGS) entry which is preliminary data.</text>
</comment>
<evidence type="ECO:0000313" key="2">
    <source>
        <dbReference type="Proteomes" id="UP000276133"/>
    </source>
</evidence>
<gene>
    <name evidence="1" type="ORF">BpHYR1_052441</name>
</gene>
<organism evidence="1 2">
    <name type="scientific">Brachionus plicatilis</name>
    <name type="common">Marine rotifer</name>
    <name type="synonym">Brachionus muelleri</name>
    <dbReference type="NCBI Taxonomy" id="10195"/>
    <lineage>
        <taxon>Eukaryota</taxon>
        <taxon>Metazoa</taxon>
        <taxon>Spiralia</taxon>
        <taxon>Gnathifera</taxon>
        <taxon>Rotifera</taxon>
        <taxon>Eurotatoria</taxon>
        <taxon>Monogononta</taxon>
        <taxon>Pseudotrocha</taxon>
        <taxon>Ploima</taxon>
        <taxon>Brachionidae</taxon>
        <taxon>Brachionus</taxon>
    </lineage>
</organism>
<keyword evidence="2" id="KW-1185">Reference proteome</keyword>
<sequence>MCYGQKHNFCGQAFQSTQTYFDIFIRLFYIGRNLVDISHMFLTCLCESNKIPGASKVTAYLVTYFRLKSRVAQLAAKYPPNENPTCIKMTEFILEPSSSSTLFS</sequence>
<evidence type="ECO:0000313" key="1">
    <source>
        <dbReference type="EMBL" id="RNA16293.1"/>
    </source>
</evidence>
<reference evidence="1 2" key="1">
    <citation type="journal article" date="2018" name="Sci. Rep.">
        <title>Genomic signatures of local adaptation to the degree of environmental predictability in rotifers.</title>
        <authorList>
            <person name="Franch-Gras L."/>
            <person name="Hahn C."/>
            <person name="Garcia-Roger E.M."/>
            <person name="Carmona M.J."/>
            <person name="Serra M."/>
            <person name="Gomez A."/>
        </authorList>
    </citation>
    <scope>NUCLEOTIDE SEQUENCE [LARGE SCALE GENOMIC DNA]</scope>
    <source>
        <strain evidence="1">HYR1</strain>
    </source>
</reference>
<accession>A0A3M7QYB1</accession>